<reference evidence="2 3" key="1">
    <citation type="journal article" date="2023" name="Mol. Biol. Evol.">
        <title>Genomics of Secondarily Temperate Adaptation in the Only Non-Antarctic Icefish.</title>
        <authorList>
            <person name="Rivera-Colon A.G."/>
            <person name="Rayamajhi N."/>
            <person name="Minhas B.F."/>
            <person name="Madrigal G."/>
            <person name="Bilyk K.T."/>
            <person name="Yoon V."/>
            <person name="Hune M."/>
            <person name="Gregory S."/>
            <person name="Cheng C.H.C."/>
            <person name="Catchen J.M."/>
        </authorList>
    </citation>
    <scope>NUCLEOTIDE SEQUENCE [LARGE SCALE GENOMIC DNA]</scope>
    <source>
        <strain evidence="2">JC2023a</strain>
    </source>
</reference>
<comment type="caution">
    <text evidence="2">The sequence shown here is derived from an EMBL/GenBank/DDBJ whole genome shotgun (WGS) entry which is preliminary data.</text>
</comment>
<proteinExistence type="predicted"/>
<evidence type="ECO:0000313" key="2">
    <source>
        <dbReference type="EMBL" id="KAK5907163.1"/>
    </source>
</evidence>
<organism evidence="2 3">
    <name type="scientific">Champsocephalus esox</name>
    <name type="common">pike icefish</name>
    <dbReference type="NCBI Taxonomy" id="159716"/>
    <lineage>
        <taxon>Eukaryota</taxon>
        <taxon>Metazoa</taxon>
        <taxon>Chordata</taxon>
        <taxon>Craniata</taxon>
        <taxon>Vertebrata</taxon>
        <taxon>Euteleostomi</taxon>
        <taxon>Actinopterygii</taxon>
        <taxon>Neopterygii</taxon>
        <taxon>Teleostei</taxon>
        <taxon>Neoteleostei</taxon>
        <taxon>Acanthomorphata</taxon>
        <taxon>Eupercaria</taxon>
        <taxon>Perciformes</taxon>
        <taxon>Notothenioidei</taxon>
        <taxon>Channichthyidae</taxon>
        <taxon>Champsocephalus</taxon>
    </lineage>
</organism>
<name>A0AAN8H993_9TELE</name>
<accession>A0AAN8H993</accession>
<dbReference type="Proteomes" id="UP001335648">
    <property type="component" value="Unassembled WGS sequence"/>
</dbReference>
<keyword evidence="3" id="KW-1185">Reference proteome</keyword>
<evidence type="ECO:0000313" key="3">
    <source>
        <dbReference type="Proteomes" id="UP001335648"/>
    </source>
</evidence>
<dbReference type="EMBL" id="JAULUE010002049">
    <property type="protein sequence ID" value="KAK5907163.1"/>
    <property type="molecule type" value="Genomic_DNA"/>
</dbReference>
<feature type="region of interest" description="Disordered" evidence="1">
    <location>
        <begin position="1"/>
        <end position="27"/>
    </location>
</feature>
<gene>
    <name evidence="2" type="ORF">CesoFtcFv8_005042</name>
</gene>
<dbReference type="AlphaFoldDB" id="A0AAN8H993"/>
<sequence>MPGKDGDSGLWEEKEAQRMEAAPEKRRGGDWGWYGKLKRSMSITQAWAVAKWEVVMDQSRLPLSRKRPQRGQA</sequence>
<protein>
    <submittedName>
        <fullName evidence="2">Uncharacterized protein</fullName>
    </submittedName>
</protein>
<evidence type="ECO:0000256" key="1">
    <source>
        <dbReference type="SAM" id="MobiDB-lite"/>
    </source>
</evidence>